<evidence type="ECO:0000256" key="2">
    <source>
        <dbReference type="ARBA" id="ARBA00022475"/>
    </source>
</evidence>
<evidence type="ECO:0000256" key="6">
    <source>
        <dbReference type="SAM" id="MobiDB-lite"/>
    </source>
</evidence>
<dbReference type="CDD" id="cd06173">
    <property type="entry name" value="MFS_MefA_like"/>
    <property type="match status" value="1"/>
</dbReference>
<protein>
    <recommendedName>
        <fullName evidence="8">Major facilitator superfamily (MFS) profile domain-containing protein</fullName>
    </recommendedName>
</protein>
<comment type="caution">
    <text evidence="9">The sequence shown here is derived from an EMBL/GenBank/DDBJ whole genome shotgun (WGS) entry which is preliminary data.</text>
</comment>
<feature type="region of interest" description="Disordered" evidence="6">
    <location>
        <begin position="416"/>
        <end position="439"/>
    </location>
</feature>
<feature type="transmembrane region" description="Helical" evidence="7">
    <location>
        <begin position="111"/>
        <end position="134"/>
    </location>
</feature>
<dbReference type="PRINTS" id="PR01988">
    <property type="entry name" value="EXPORTERBACE"/>
</dbReference>
<proteinExistence type="predicted"/>
<keyword evidence="2" id="KW-1003">Cell membrane</keyword>
<feature type="transmembrane region" description="Helical" evidence="7">
    <location>
        <begin position="352"/>
        <end position="377"/>
    </location>
</feature>
<dbReference type="InterPro" id="IPR036259">
    <property type="entry name" value="MFS_trans_sf"/>
</dbReference>
<organism evidence="9 10">
    <name type="scientific">Streptomyces viridochromogenes</name>
    <dbReference type="NCBI Taxonomy" id="1938"/>
    <lineage>
        <taxon>Bacteria</taxon>
        <taxon>Bacillati</taxon>
        <taxon>Actinomycetota</taxon>
        <taxon>Actinomycetes</taxon>
        <taxon>Kitasatosporales</taxon>
        <taxon>Streptomycetaceae</taxon>
        <taxon>Streptomyces</taxon>
    </lineage>
</organism>
<feature type="transmembrane region" description="Helical" evidence="7">
    <location>
        <begin position="389"/>
        <end position="409"/>
    </location>
</feature>
<sequence>MALAPSPVAPARPSALAFKIFLGGQTVSLIGDGLAILAIPLLVLQISGSPSAAVLAAIPRTVGYLAVGLPAGALVDRMNPRTVMLVMDVVRFGVFATLAALGAMDRLQVPVILALAFVAAAAGVFFETALAVAVRDNVEEDRLHRANSLLEAANQSAQIVGPGLVGVLTAVVGLQAALLVTASTFVVSFATVFTVLKGDQPGAAPSAPLSVALRGIGKDLAEGLRCLRSLRVVLVITCLQASANLFLAVATLLVFYVRNTLQLGDSAVSIVVTAGGVGGVLGAAAAFRLGGKVRHEVLITLGAATLGTALTGLGVSTSLVPLLLLNLTMSASAVLAVVIIRTVRQSVVPRHLLGRVTATARVTALVASPVGALVGGALTTMNHGDPRPVFLGAGVLSVLTTAAAWFLGLRHVSRTADGGPEPTAGGAPTPESHPMKEES</sequence>
<dbReference type="Proteomes" id="UP000037023">
    <property type="component" value="Unassembled WGS sequence"/>
</dbReference>
<evidence type="ECO:0000313" key="10">
    <source>
        <dbReference type="Proteomes" id="UP000037023"/>
    </source>
</evidence>
<name>A0A0L8KLY7_STRVR</name>
<reference evidence="9 10" key="1">
    <citation type="submission" date="2015-06" db="EMBL/GenBank/DDBJ databases">
        <authorList>
            <person name="Hoefler B.C."/>
            <person name="Straight P.D."/>
        </authorList>
    </citation>
    <scope>NUCLEOTIDE SEQUENCE [LARGE SCALE GENOMIC DNA]</scope>
    <source>
        <strain evidence="9 10">NRRL 3427</strain>
    </source>
</reference>
<dbReference type="SUPFAM" id="SSF103473">
    <property type="entry name" value="MFS general substrate transporter"/>
    <property type="match status" value="1"/>
</dbReference>
<dbReference type="Gene3D" id="1.20.1250.20">
    <property type="entry name" value="MFS general substrate transporter like domains"/>
    <property type="match status" value="1"/>
</dbReference>
<dbReference type="RefSeq" id="WP_033205184.1">
    <property type="nucleotide sequence ID" value="NZ_LGUP01000131.1"/>
</dbReference>
<gene>
    <name evidence="9" type="ORF">ADK34_15740</name>
</gene>
<evidence type="ECO:0000256" key="5">
    <source>
        <dbReference type="ARBA" id="ARBA00023136"/>
    </source>
</evidence>
<dbReference type="AlphaFoldDB" id="A0A0L8KLY7"/>
<accession>A0A0L8KLY7</accession>
<comment type="subcellular location">
    <subcellularLocation>
        <location evidence="1">Cell membrane</location>
        <topology evidence="1">Multi-pass membrane protein</topology>
    </subcellularLocation>
</comment>
<dbReference type="InterPro" id="IPR011701">
    <property type="entry name" value="MFS"/>
</dbReference>
<evidence type="ECO:0000256" key="4">
    <source>
        <dbReference type="ARBA" id="ARBA00022989"/>
    </source>
</evidence>
<feature type="transmembrane region" description="Helical" evidence="7">
    <location>
        <begin position="268"/>
        <end position="290"/>
    </location>
</feature>
<feature type="compositionally biased region" description="Low complexity" evidence="6">
    <location>
        <begin position="418"/>
        <end position="430"/>
    </location>
</feature>
<keyword evidence="4 7" id="KW-1133">Transmembrane helix</keyword>
<feature type="transmembrane region" description="Helical" evidence="7">
    <location>
        <begin position="51"/>
        <end position="71"/>
    </location>
</feature>
<evidence type="ECO:0000259" key="8">
    <source>
        <dbReference type="PROSITE" id="PS50850"/>
    </source>
</evidence>
<dbReference type="PROSITE" id="PS50850">
    <property type="entry name" value="MFS"/>
    <property type="match status" value="1"/>
</dbReference>
<keyword evidence="5 7" id="KW-0472">Membrane</keyword>
<dbReference type="PATRIC" id="fig|1938.6.peg.3405"/>
<dbReference type="Pfam" id="PF07690">
    <property type="entry name" value="MFS_1"/>
    <property type="match status" value="1"/>
</dbReference>
<dbReference type="InterPro" id="IPR020846">
    <property type="entry name" value="MFS_dom"/>
</dbReference>
<evidence type="ECO:0000256" key="3">
    <source>
        <dbReference type="ARBA" id="ARBA00022692"/>
    </source>
</evidence>
<feature type="transmembrane region" description="Helical" evidence="7">
    <location>
        <begin position="232"/>
        <end position="256"/>
    </location>
</feature>
<feature type="transmembrane region" description="Helical" evidence="7">
    <location>
        <begin position="322"/>
        <end position="340"/>
    </location>
</feature>
<dbReference type="PANTHER" id="PTHR23513">
    <property type="entry name" value="INTEGRAL MEMBRANE EFFLUX PROTEIN-RELATED"/>
    <property type="match status" value="1"/>
</dbReference>
<evidence type="ECO:0000313" key="9">
    <source>
        <dbReference type="EMBL" id="KOG26947.1"/>
    </source>
</evidence>
<dbReference type="GO" id="GO:0005886">
    <property type="term" value="C:plasma membrane"/>
    <property type="evidence" value="ECO:0007669"/>
    <property type="project" value="UniProtKB-SubCell"/>
</dbReference>
<evidence type="ECO:0000256" key="1">
    <source>
        <dbReference type="ARBA" id="ARBA00004651"/>
    </source>
</evidence>
<dbReference type="InterPro" id="IPR022324">
    <property type="entry name" value="Bacilysin_exporter_BacE_put"/>
</dbReference>
<dbReference type="GO" id="GO:0022857">
    <property type="term" value="F:transmembrane transporter activity"/>
    <property type="evidence" value="ECO:0007669"/>
    <property type="project" value="InterPro"/>
</dbReference>
<feature type="transmembrane region" description="Helical" evidence="7">
    <location>
        <begin position="297"/>
        <end position="316"/>
    </location>
</feature>
<evidence type="ECO:0000256" key="7">
    <source>
        <dbReference type="SAM" id="Phobius"/>
    </source>
</evidence>
<keyword evidence="3 7" id="KW-0812">Transmembrane</keyword>
<feature type="domain" description="Major facilitator superfamily (MFS) profile" evidence="8">
    <location>
        <begin position="12"/>
        <end position="412"/>
    </location>
</feature>
<feature type="transmembrane region" description="Helical" evidence="7">
    <location>
        <begin position="172"/>
        <end position="196"/>
    </location>
</feature>
<feature type="transmembrane region" description="Helical" evidence="7">
    <location>
        <begin position="20"/>
        <end position="44"/>
    </location>
</feature>
<dbReference type="EMBL" id="LGUP01000131">
    <property type="protein sequence ID" value="KOG26947.1"/>
    <property type="molecule type" value="Genomic_DNA"/>
</dbReference>
<dbReference type="OrthoDB" id="145388at2"/>
<dbReference type="PANTHER" id="PTHR23513:SF6">
    <property type="entry name" value="MAJOR FACILITATOR SUPERFAMILY ASSOCIATED DOMAIN-CONTAINING PROTEIN"/>
    <property type="match status" value="1"/>
</dbReference>